<dbReference type="EMBL" id="FNHL01000001">
    <property type="protein sequence ID" value="SDM14290.1"/>
    <property type="molecule type" value="Genomic_DNA"/>
</dbReference>
<keyword evidence="3" id="KW-1185">Reference proteome</keyword>
<name>A0A1G9QTU5_9EURY</name>
<evidence type="ECO:0000313" key="2">
    <source>
        <dbReference type="EMBL" id="SDM14290.1"/>
    </source>
</evidence>
<organism evidence="2 3">
    <name type="scientific">Halogranum gelatinilyticum</name>
    <dbReference type="NCBI Taxonomy" id="660521"/>
    <lineage>
        <taxon>Archaea</taxon>
        <taxon>Methanobacteriati</taxon>
        <taxon>Methanobacteriota</taxon>
        <taxon>Stenosarchaea group</taxon>
        <taxon>Halobacteria</taxon>
        <taxon>Halobacteriales</taxon>
        <taxon>Haloferacaceae</taxon>
    </lineage>
</organism>
<feature type="transmembrane region" description="Helical" evidence="1">
    <location>
        <begin position="6"/>
        <end position="26"/>
    </location>
</feature>
<feature type="transmembrane region" description="Helical" evidence="1">
    <location>
        <begin position="38"/>
        <end position="57"/>
    </location>
</feature>
<sequence length="88" mass="9334">MNVSEAVEILWPALFSLAAFLLYLLVVSRGGYTRAKGFVGAGAVIGFLLLGHFQPSVLVPLRVSLTLVGFAAPVAMSIIGIRYIVDKA</sequence>
<accession>A0A1G9QTU5</accession>
<gene>
    <name evidence="2" type="ORF">SAMN04487949_1017</name>
</gene>
<feature type="transmembrane region" description="Helical" evidence="1">
    <location>
        <begin position="63"/>
        <end position="85"/>
    </location>
</feature>
<dbReference type="Proteomes" id="UP000199451">
    <property type="component" value="Unassembled WGS sequence"/>
</dbReference>
<keyword evidence="1" id="KW-0472">Membrane</keyword>
<keyword evidence="1" id="KW-0812">Transmembrane</keyword>
<dbReference type="RefSeq" id="WP_089694686.1">
    <property type="nucleotide sequence ID" value="NZ_FNHL01000001.1"/>
</dbReference>
<evidence type="ECO:0000313" key="3">
    <source>
        <dbReference type="Proteomes" id="UP000199451"/>
    </source>
</evidence>
<proteinExistence type="predicted"/>
<keyword evidence="1" id="KW-1133">Transmembrane helix</keyword>
<dbReference type="STRING" id="660521.SAMN04487949_1017"/>
<reference evidence="3" key="1">
    <citation type="submission" date="2016-10" db="EMBL/GenBank/DDBJ databases">
        <authorList>
            <person name="Varghese N."/>
            <person name="Submissions S."/>
        </authorList>
    </citation>
    <scope>NUCLEOTIDE SEQUENCE [LARGE SCALE GENOMIC DNA]</scope>
    <source>
        <strain evidence="3">CGMCC 1.10119</strain>
    </source>
</reference>
<evidence type="ECO:0000256" key="1">
    <source>
        <dbReference type="SAM" id="Phobius"/>
    </source>
</evidence>
<dbReference type="AlphaFoldDB" id="A0A1G9QTU5"/>
<protein>
    <submittedName>
        <fullName evidence="2">Uncharacterized protein</fullName>
    </submittedName>
</protein>